<accession>A0AAE1UW97</accession>
<evidence type="ECO:0000313" key="2">
    <source>
        <dbReference type="Proteomes" id="UP001291623"/>
    </source>
</evidence>
<dbReference type="EMBL" id="JAVYJV010000018">
    <property type="protein sequence ID" value="KAK4347228.1"/>
    <property type="molecule type" value="Genomic_DNA"/>
</dbReference>
<sequence>MPNKTNFQHSTQSQKQQKLRFRSHSLWLTSHNLSELTRRFETMPRFATQRSFDDFEDGKE</sequence>
<organism evidence="1 2">
    <name type="scientific">Anisodus tanguticus</name>
    <dbReference type="NCBI Taxonomy" id="243964"/>
    <lineage>
        <taxon>Eukaryota</taxon>
        <taxon>Viridiplantae</taxon>
        <taxon>Streptophyta</taxon>
        <taxon>Embryophyta</taxon>
        <taxon>Tracheophyta</taxon>
        <taxon>Spermatophyta</taxon>
        <taxon>Magnoliopsida</taxon>
        <taxon>eudicotyledons</taxon>
        <taxon>Gunneridae</taxon>
        <taxon>Pentapetalae</taxon>
        <taxon>asterids</taxon>
        <taxon>lamiids</taxon>
        <taxon>Solanales</taxon>
        <taxon>Solanaceae</taxon>
        <taxon>Solanoideae</taxon>
        <taxon>Hyoscyameae</taxon>
        <taxon>Anisodus</taxon>
    </lineage>
</organism>
<gene>
    <name evidence="1" type="ORF">RND71_033567</name>
</gene>
<protein>
    <submittedName>
        <fullName evidence="1">Uncharacterized protein</fullName>
    </submittedName>
</protein>
<reference evidence="1" key="1">
    <citation type="submission" date="2023-12" db="EMBL/GenBank/DDBJ databases">
        <title>Genome assembly of Anisodus tanguticus.</title>
        <authorList>
            <person name="Wang Y.-J."/>
        </authorList>
    </citation>
    <scope>NUCLEOTIDE SEQUENCE</scope>
    <source>
        <strain evidence="1">KB-2021</strain>
        <tissue evidence="1">Leaf</tissue>
    </source>
</reference>
<keyword evidence="2" id="KW-1185">Reference proteome</keyword>
<dbReference type="Proteomes" id="UP001291623">
    <property type="component" value="Unassembled WGS sequence"/>
</dbReference>
<name>A0AAE1UW97_9SOLA</name>
<evidence type="ECO:0000313" key="1">
    <source>
        <dbReference type="EMBL" id="KAK4347228.1"/>
    </source>
</evidence>
<proteinExistence type="predicted"/>
<comment type="caution">
    <text evidence="1">The sequence shown here is derived from an EMBL/GenBank/DDBJ whole genome shotgun (WGS) entry which is preliminary data.</text>
</comment>
<dbReference type="AlphaFoldDB" id="A0AAE1UW97"/>